<reference evidence="12 13" key="1">
    <citation type="submission" date="2017-04" db="EMBL/GenBank/DDBJ databases">
        <authorList>
            <person name="Afonso C.L."/>
            <person name="Miller P.J."/>
            <person name="Scott M.A."/>
            <person name="Spackman E."/>
            <person name="Goraichik I."/>
            <person name="Dimitrov K.M."/>
            <person name="Suarez D.L."/>
            <person name="Swayne D.E."/>
        </authorList>
    </citation>
    <scope>NUCLEOTIDE SEQUENCE [LARGE SCALE GENOMIC DNA]</scope>
    <source>
        <strain evidence="12 13">DSM 3385</strain>
    </source>
</reference>
<dbReference type="AlphaFoldDB" id="A0A1W1ZDA1"/>
<evidence type="ECO:0000256" key="4">
    <source>
        <dbReference type="ARBA" id="ARBA00022723"/>
    </source>
</evidence>
<dbReference type="InterPro" id="IPR036397">
    <property type="entry name" value="RNaseH_sf"/>
</dbReference>
<keyword evidence="7" id="KW-0378">Hydrolase</keyword>
<dbReference type="GO" id="GO:0046872">
    <property type="term" value="F:metal ion binding"/>
    <property type="evidence" value="ECO:0007669"/>
    <property type="project" value="UniProtKB-KW"/>
</dbReference>
<protein>
    <submittedName>
        <fullName evidence="12">Holliday junction endonuclease RuvC</fullName>
    </submittedName>
</protein>
<sequence>MIKVVGIDPGLAGTGIGMVQGRENRVSGYEFGSIKTTPEQSLVDRLELIYARTLAYLCRQKPDLVVIEDIFSLGKYPASGITLGKVTGVLLLAAGRAGSRVQEIQVREAKKVVTGSGAADKHQVERSVRNLLCHEGAIRPFHASDALALALAGFFRKRWK</sequence>
<dbReference type="EMBL" id="FWXY01000002">
    <property type="protein sequence ID" value="SMC46419.1"/>
    <property type="molecule type" value="Genomic_DNA"/>
</dbReference>
<keyword evidence="4" id="KW-0479">Metal-binding</keyword>
<keyword evidence="2" id="KW-0963">Cytoplasm</keyword>
<evidence type="ECO:0000256" key="5">
    <source>
        <dbReference type="ARBA" id="ARBA00022759"/>
    </source>
</evidence>
<comment type="similarity">
    <text evidence="1">Belongs to the RuvC family.</text>
</comment>
<keyword evidence="10" id="KW-0233">DNA recombination</keyword>
<dbReference type="Proteomes" id="UP000192418">
    <property type="component" value="Unassembled WGS sequence"/>
</dbReference>
<dbReference type="SUPFAM" id="SSF53098">
    <property type="entry name" value="Ribonuclease H-like"/>
    <property type="match status" value="1"/>
</dbReference>
<evidence type="ECO:0000256" key="11">
    <source>
        <dbReference type="ARBA" id="ARBA00023204"/>
    </source>
</evidence>
<dbReference type="InterPro" id="IPR012337">
    <property type="entry name" value="RNaseH-like_sf"/>
</dbReference>
<keyword evidence="5 12" id="KW-0255">Endonuclease</keyword>
<dbReference type="PANTHER" id="PTHR30194">
    <property type="entry name" value="CROSSOVER JUNCTION ENDODEOXYRIBONUCLEASE RUVC"/>
    <property type="match status" value="1"/>
</dbReference>
<accession>A0A1W1ZDA1</accession>
<keyword evidence="11" id="KW-0234">DNA repair</keyword>
<name>A0A1W1ZDA1_9BACT</name>
<keyword evidence="8" id="KW-0460">Magnesium</keyword>
<evidence type="ECO:0000256" key="3">
    <source>
        <dbReference type="ARBA" id="ARBA00022722"/>
    </source>
</evidence>
<dbReference type="GO" id="GO:0004520">
    <property type="term" value="F:DNA endonuclease activity"/>
    <property type="evidence" value="ECO:0007669"/>
    <property type="project" value="InterPro"/>
</dbReference>
<evidence type="ECO:0000313" key="12">
    <source>
        <dbReference type="EMBL" id="SMC46419.1"/>
    </source>
</evidence>
<evidence type="ECO:0000256" key="8">
    <source>
        <dbReference type="ARBA" id="ARBA00022842"/>
    </source>
</evidence>
<dbReference type="PRINTS" id="PR00696">
    <property type="entry name" value="RSOLVASERUVC"/>
</dbReference>
<keyword evidence="6" id="KW-0227">DNA damage</keyword>
<dbReference type="InterPro" id="IPR002176">
    <property type="entry name" value="X-over_junc_endoDNase_RuvC"/>
</dbReference>
<evidence type="ECO:0000256" key="9">
    <source>
        <dbReference type="ARBA" id="ARBA00023125"/>
    </source>
</evidence>
<gene>
    <name evidence="12" type="ORF">SAMN02746065_102210</name>
</gene>
<dbReference type="GO" id="GO:0006310">
    <property type="term" value="P:DNA recombination"/>
    <property type="evidence" value="ECO:0007669"/>
    <property type="project" value="UniProtKB-KW"/>
</dbReference>
<evidence type="ECO:0000256" key="6">
    <source>
        <dbReference type="ARBA" id="ARBA00022763"/>
    </source>
</evidence>
<keyword evidence="9" id="KW-0238">DNA-binding</keyword>
<organism evidence="12 13">
    <name type="scientific">Desulfocicer vacuolatum DSM 3385</name>
    <dbReference type="NCBI Taxonomy" id="1121400"/>
    <lineage>
        <taxon>Bacteria</taxon>
        <taxon>Pseudomonadati</taxon>
        <taxon>Thermodesulfobacteriota</taxon>
        <taxon>Desulfobacteria</taxon>
        <taxon>Desulfobacterales</taxon>
        <taxon>Desulfobacteraceae</taxon>
        <taxon>Desulfocicer</taxon>
    </lineage>
</organism>
<dbReference type="GO" id="GO:0006281">
    <property type="term" value="P:DNA repair"/>
    <property type="evidence" value="ECO:0007669"/>
    <property type="project" value="UniProtKB-KW"/>
</dbReference>
<dbReference type="Pfam" id="PF02075">
    <property type="entry name" value="RuvC"/>
    <property type="match status" value="1"/>
</dbReference>
<keyword evidence="13" id="KW-1185">Reference proteome</keyword>
<proteinExistence type="inferred from homology"/>
<evidence type="ECO:0000256" key="2">
    <source>
        <dbReference type="ARBA" id="ARBA00022490"/>
    </source>
</evidence>
<dbReference type="GO" id="GO:0003677">
    <property type="term" value="F:DNA binding"/>
    <property type="evidence" value="ECO:0007669"/>
    <property type="project" value="UniProtKB-KW"/>
</dbReference>
<dbReference type="RefSeq" id="WP_084066873.1">
    <property type="nucleotide sequence ID" value="NZ_FWXY01000002.1"/>
</dbReference>
<evidence type="ECO:0000256" key="1">
    <source>
        <dbReference type="ARBA" id="ARBA00009518"/>
    </source>
</evidence>
<dbReference type="PANTHER" id="PTHR30194:SF3">
    <property type="entry name" value="CROSSOVER JUNCTION ENDODEOXYRIBONUCLEASE RUVC"/>
    <property type="match status" value="1"/>
</dbReference>
<keyword evidence="3" id="KW-0540">Nuclease</keyword>
<evidence type="ECO:0000256" key="7">
    <source>
        <dbReference type="ARBA" id="ARBA00022801"/>
    </source>
</evidence>
<dbReference type="Gene3D" id="3.30.420.10">
    <property type="entry name" value="Ribonuclease H-like superfamily/Ribonuclease H"/>
    <property type="match status" value="1"/>
</dbReference>
<dbReference type="CDD" id="cd16962">
    <property type="entry name" value="RuvC"/>
    <property type="match status" value="1"/>
</dbReference>
<evidence type="ECO:0000256" key="10">
    <source>
        <dbReference type="ARBA" id="ARBA00023172"/>
    </source>
</evidence>
<dbReference type="OrthoDB" id="9805499at2"/>
<dbReference type="STRING" id="1121400.SAMN02746065_102210"/>
<dbReference type="GO" id="GO:0016787">
    <property type="term" value="F:hydrolase activity"/>
    <property type="evidence" value="ECO:0007669"/>
    <property type="project" value="UniProtKB-KW"/>
</dbReference>
<evidence type="ECO:0000313" key="13">
    <source>
        <dbReference type="Proteomes" id="UP000192418"/>
    </source>
</evidence>